<gene>
    <name evidence="4" type="ORF">OJ996_01480</name>
</gene>
<organism evidence="4 5">
    <name type="scientific">Luteolibacter rhizosphaerae</name>
    <dbReference type="NCBI Taxonomy" id="2989719"/>
    <lineage>
        <taxon>Bacteria</taxon>
        <taxon>Pseudomonadati</taxon>
        <taxon>Verrucomicrobiota</taxon>
        <taxon>Verrucomicrobiia</taxon>
        <taxon>Verrucomicrobiales</taxon>
        <taxon>Verrucomicrobiaceae</taxon>
        <taxon>Luteolibacter</taxon>
    </lineage>
</organism>
<keyword evidence="2" id="KW-0378">Hydrolase</keyword>
<dbReference type="InterPro" id="IPR029069">
    <property type="entry name" value="HotDog_dom_sf"/>
</dbReference>
<dbReference type="Pfam" id="PF13279">
    <property type="entry name" value="4HBT_2"/>
    <property type="match status" value="1"/>
</dbReference>
<evidence type="ECO:0000256" key="1">
    <source>
        <dbReference type="ARBA" id="ARBA00005953"/>
    </source>
</evidence>
<dbReference type="Gene3D" id="3.10.129.10">
    <property type="entry name" value="Hotdog Thioesterase"/>
    <property type="match status" value="1"/>
</dbReference>
<comment type="similarity">
    <text evidence="1">Belongs to the 4-hydroxybenzoyl-CoA thioesterase family.</text>
</comment>
<dbReference type="InterPro" id="IPR050563">
    <property type="entry name" value="4-hydroxybenzoyl-CoA_TE"/>
</dbReference>
<dbReference type="PANTHER" id="PTHR31793:SF27">
    <property type="entry name" value="NOVEL THIOESTERASE SUPERFAMILY DOMAIN AND SAPOSIN A-TYPE DOMAIN CONTAINING PROTEIN (0610012H03RIK)"/>
    <property type="match status" value="1"/>
</dbReference>
<dbReference type="EMBL" id="JAPDDR010000001">
    <property type="protein sequence ID" value="MCW1912224.1"/>
    <property type="molecule type" value="Genomic_DNA"/>
</dbReference>
<comment type="caution">
    <text evidence="4">The sequence shown here is derived from an EMBL/GenBank/DDBJ whole genome shotgun (WGS) entry which is preliminary data.</text>
</comment>
<dbReference type="RefSeq" id="WP_264510429.1">
    <property type="nucleotide sequence ID" value="NZ_JAPDDR010000001.1"/>
</dbReference>
<evidence type="ECO:0000313" key="4">
    <source>
        <dbReference type="EMBL" id="MCW1912224.1"/>
    </source>
</evidence>
<accession>A0ABT3FY94</accession>
<proteinExistence type="inferred from homology"/>
<protein>
    <submittedName>
        <fullName evidence="4">Acyl-CoA thioesterase</fullName>
    </submittedName>
</protein>
<dbReference type="Proteomes" id="UP001165653">
    <property type="component" value="Unassembled WGS sequence"/>
</dbReference>
<feature type="region of interest" description="Disordered" evidence="3">
    <location>
        <begin position="123"/>
        <end position="143"/>
    </location>
</feature>
<dbReference type="CDD" id="cd00586">
    <property type="entry name" value="4HBT"/>
    <property type="match status" value="1"/>
</dbReference>
<sequence>MESPCHVHVSQVAFGDTDCSGWIHFPKIFRHVEEAEHAYLQQQEIVIIDRELGGWPRVHVSCDYKRPLRFADTIEVQLGIERIGAASVHWLFEVLKDGEICAFGKMTTVRVDHQGKPLVIDDETREKLGSEGLPQLGHSERAS</sequence>
<dbReference type="PANTHER" id="PTHR31793">
    <property type="entry name" value="4-HYDROXYBENZOYL-COA THIOESTERASE FAMILY MEMBER"/>
    <property type="match status" value="1"/>
</dbReference>
<dbReference type="SUPFAM" id="SSF54637">
    <property type="entry name" value="Thioesterase/thiol ester dehydrase-isomerase"/>
    <property type="match status" value="1"/>
</dbReference>
<evidence type="ECO:0000256" key="2">
    <source>
        <dbReference type="ARBA" id="ARBA00022801"/>
    </source>
</evidence>
<reference evidence="4" key="1">
    <citation type="submission" date="2022-10" db="EMBL/GenBank/DDBJ databases">
        <title>Luteolibacter sp. GHJ8, whole genome shotgun sequencing project.</title>
        <authorList>
            <person name="Zhao G."/>
            <person name="Shen L."/>
        </authorList>
    </citation>
    <scope>NUCLEOTIDE SEQUENCE</scope>
    <source>
        <strain evidence="4">GHJ8</strain>
    </source>
</reference>
<keyword evidence="5" id="KW-1185">Reference proteome</keyword>
<evidence type="ECO:0000256" key="3">
    <source>
        <dbReference type="SAM" id="MobiDB-lite"/>
    </source>
</evidence>
<evidence type="ECO:0000313" key="5">
    <source>
        <dbReference type="Proteomes" id="UP001165653"/>
    </source>
</evidence>
<name>A0ABT3FY94_9BACT</name>